<sequence length="218" mass="23410">MPDPRATGLAIALASFTVFSFGGCGTETGQAQPVAESSVAAPSLKPEGIRQTDDAGNRLPFETEFPNRWSINNDGSTYEPCTQVSVEVVNRFGLDPDTVEDVAASDFQTARGCQWKYINDRRSSIAQFVGNLQRPEDGLAGHKELNRAGTSWLPDAEINGRPVLRESMGPGDCTVYVRSGDALVITSVTRMGSNPPATEQLCTEAADFLRATVAQIPQ</sequence>
<dbReference type="EMBL" id="BAHE01000002">
    <property type="protein sequence ID" value="GAB98516.1"/>
    <property type="molecule type" value="Genomic_DNA"/>
</dbReference>
<name>K6WXH5_9ACTN</name>
<keyword evidence="2" id="KW-1185">Reference proteome</keyword>
<evidence type="ECO:0000313" key="1">
    <source>
        <dbReference type="EMBL" id="GAB98516.1"/>
    </source>
</evidence>
<dbReference type="RefSeq" id="WP_006864797.1">
    <property type="nucleotide sequence ID" value="NZ_BAHE01000002.1"/>
</dbReference>
<dbReference type="AlphaFoldDB" id="K6WXH5"/>
<dbReference type="Pfam" id="PF12079">
    <property type="entry name" value="DUF3558"/>
    <property type="match status" value="1"/>
</dbReference>
<dbReference type="InterPro" id="IPR024520">
    <property type="entry name" value="DUF3558"/>
</dbReference>
<dbReference type="Proteomes" id="UP000035058">
    <property type="component" value="Unassembled WGS sequence"/>
</dbReference>
<evidence type="ECO:0008006" key="3">
    <source>
        <dbReference type="Google" id="ProtNLM"/>
    </source>
</evidence>
<proteinExistence type="predicted"/>
<evidence type="ECO:0000313" key="2">
    <source>
        <dbReference type="Proteomes" id="UP000035058"/>
    </source>
</evidence>
<protein>
    <recommendedName>
        <fullName evidence="3">DUF3558 domain-containing protein</fullName>
    </recommendedName>
</protein>
<comment type="caution">
    <text evidence="1">The sequence shown here is derived from an EMBL/GenBank/DDBJ whole genome shotgun (WGS) entry which is preliminary data.</text>
</comment>
<organism evidence="1 2">
    <name type="scientific">Gordonia namibiensis NBRC 108229</name>
    <dbReference type="NCBI Taxonomy" id="1208314"/>
    <lineage>
        <taxon>Bacteria</taxon>
        <taxon>Bacillati</taxon>
        <taxon>Actinomycetota</taxon>
        <taxon>Actinomycetes</taxon>
        <taxon>Mycobacteriales</taxon>
        <taxon>Gordoniaceae</taxon>
        <taxon>Gordonia</taxon>
    </lineage>
</organism>
<accession>K6WXH5</accession>
<reference evidence="1 2" key="1">
    <citation type="submission" date="2012-08" db="EMBL/GenBank/DDBJ databases">
        <title>Whole genome shotgun sequence of Gordonia namibiensis NBRC 108229.</title>
        <authorList>
            <person name="Isaki-Nakamura S."/>
            <person name="Hosoyama A."/>
            <person name="Tsuchikane K."/>
            <person name="Katsumata H."/>
            <person name="Baba S."/>
            <person name="Yamazaki S."/>
            <person name="Fujita N."/>
        </authorList>
    </citation>
    <scope>NUCLEOTIDE SEQUENCE [LARGE SCALE GENOMIC DNA]</scope>
    <source>
        <strain evidence="1 2">NBRC 108229</strain>
    </source>
</reference>
<gene>
    <name evidence="1" type="ORF">GONAM_02_00380</name>
</gene>
<dbReference type="PROSITE" id="PS51257">
    <property type="entry name" value="PROKAR_LIPOPROTEIN"/>
    <property type="match status" value="1"/>
</dbReference>